<evidence type="ECO:0000256" key="1">
    <source>
        <dbReference type="SAM" id="Phobius"/>
    </source>
</evidence>
<keyword evidence="3" id="KW-1185">Reference proteome</keyword>
<organism evidence="2 3">
    <name type="scientific">Brachybacterium hainanense</name>
    <dbReference type="NCBI Taxonomy" id="1541174"/>
    <lineage>
        <taxon>Bacteria</taxon>
        <taxon>Bacillati</taxon>
        <taxon>Actinomycetota</taxon>
        <taxon>Actinomycetes</taxon>
        <taxon>Micrococcales</taxon>
        <taxon>Dermabacteraceae</taxon>
        <taxon>Brachybacterium</taxon>
    </lineage>
</organism>
<dbReference type="Proteomes" id="UP001589793">
    <property type="component" value="Unassembled WGS sequence"/>
</dbReference>
<keyword evidence="1" id="KW-0812">Transmembrane</keyword>
<evidence type="ECO:0000313" key="2">
    <source>
        <dbReference type="EMBL" id="MFC0675028.1"/>
    </source>
</evidence>
<dbReference type="EMBL" id="JBHLSV010000018">
    <property type="protein sequence ID" value="MFC0675028.1"/>
    <property type="molecule type" value="Genomic_DNA"/>
</dbReference>
<sequence>MPDADLILALGPFSGGPRSSLVIQVLLIIGILGITAWLFRTRGAKQLAVRRLLIIAFAMFAVAAVAFPSIMTRVANLVGVGRGSDLLLYATVVVLLGFLALQEARTKNTEKRTTYLARRIALDEAEQPIAYRSRSLSQGGTQDPV</sequence>
<gene>
    <name evidence="2" type="ORF">ACFFF6_13765</name>
</gene>
<dbReference type="RefSeq" id="WP_376981675.1">
    <property type="nucleotide sequence ID" value="NZ_JBHLSV010000018.1"/>
</dbReference>
<feature type="transmembrane region" description="Helical" evidence="1">
    <location>
        <begin position="20"/>
        <end position="39"/>
    </location>
</feature>
<accession>A0ABV6RGJ5</accession>
<dbReference type="Pfam" id="PF10066">
    <property type="entry name" value="DUF2304"/>
    <property type="match status" value="1"/>
</dbReference>
<dbReference type="InterPro" id="IPR019277">
    <property type="entry name" value="DUF2304"/>
</dbReference>
<feature type="transmembrane region" description="Helical" evidence="1">
    <location>
        <begin position="51"/>
        <end position="71"/>
    </location>
</feature>
<name>A0ABV6RGJ5_9MICO</name>
<comment type="caution">
    <text evidence="2">The sequence shown here is derived from an EMBL/GenBank/DDBJ whole genome shotgun (WGS) entry which is preliminary data.</text>
</comment>
<proteinExistence type="predicted"/>
<keyword evidence="1" id="KW-1133">Transmembrane helix</keyword>
<protein>
    <submittedName>
        <fullName evidence="2">DUF2304 domain-containing protein</fullName>
    </submittedName>
</protein>
<evidence type="ECO:0000313" key="3">
    <source>
        <dbReference type="Proteomes" id="UP001589793"/>
    </source>
</evidence>
<keyword evidence="1" id="KW-0472">Membrane</keyword>
<reference evidence="2 3" key="1">
    <citation type="submission" date="2024-09" db="EMBL/GenBank/DDBJ databases">
        <authorList>
            <person name="Sun Q."/>
            <person name="Mori K."/>
        </authorList>
    </citation>
    <scope>NUCLEOTIDE SEQUENCE [LARGE SCALE GENOMIC DNA]</scope>
    <source>
        <strain evidence="2 3">CICC 10874</strain>
    </source>
</reference>
<feature type="transmembrane region" description="Helical" evidence="1">
    <location>
        <begin position="86"/>
        <end position="102"/>
    </location>
</feature>